<accession>A0A520MH49</accession>
<dbReference type="InterPro" id="IPR000489">
    <property type="entry name" value="Pterin-binding_dom"/>
</dbReference>
<evidence type="ECO:0000259" key="9">
    <source>
        <dbReference type="PROSITE" id="PS50972"/>
    </source>
</evidence>
<dbReference type="InterPro" id="IPR036651">
    <property type="entry name" value="Gln_synt_N_sf"/>
</dbReference>
<dbReference type="GO" id="GO:0042558">
    <property type="term" value="P:pteridine-containing compound metabolic process"/>
    <property type="evidence" value="ECO:0007669"/>
    <property type="project" value="InterPro"/>
</dbReference>
<evidence type="ECO:0000256" key="6">
    <source>
        <dbReference type="ARBA" id="ARBA00022842"/>
    </source>
</evidence>
<dbReference type="EMBL" id="SHBP01000004">
    <property type="protein sequence ID" value="RZO20545.1"/>
    <property type="molecule type" value="Genomic_DNA"/>
</dbReference>
<dbReference type="InterPro" id="IPR027303">
    <property type="entry name" value="Gln_synth_gly_rich_site"/>
</dbReference>
<dbReference type="PROSITE" id="PS50972">
    <property type="entry name" value="PTERIN_BINDING"/>
    <property type="match status" value="1"/>
</dbReference>
<feature type="domain" description="Pterin-binding" evidence="9">
    <location>
        <begin position="365"/>
        <end position="447"/>
    </location>
</feature>
<dbReference type="PANTHER" id="PTHR43785">
    <property type="entry name" value="GAMMA-GLUTAMYLPUTRESCINE SYNTHETASE"/>
    <property type="match status" value="1"/>
</dbReference>
<dbReference type="Gene3D" id="3.10.20.70">
    <property type="entry name" value="Glutamine synthetase, N-terminal domain"/>
    <property type="match status" value="1"/>
</dbReference>
<dbReference type="InterPro" id="IPR014746">
    <property type="entry name" value="Gln_synth/guanido_kin_cat_dom"/>
</dbReference>
<evidence type="ECO:0000256" key="4">
    <source>
        <dbReference type="ARBA" id="ARBA00022741"/>
    </source>
</evidence>
<proteinExistence type="inferred from homology"/>
<dbReference type="Pfam" id="PF00120">
    <property type="entry name" value="Gln-synt_C"/>
    <property type="match status" value="1"/>
</dbReference>
<comment type="cofactor">
    <cofactor evidence="1">
        <name>Mg(2+)</name>
        <dbReference type="ChEBI" id="CHEBI:18420"/>
    </cofactor>
</comment>
<dbReference type="InterPro" id="IPR008146">
    <property type="entry name" value="Gln_synth_cat_dom"/>
</dbReference>
<dbReference type="SMART" id="SM01230">
    <property type="entry name" value="Gln-synt_C"/>
    <property type="match status" value="1"/>
</dbReference>
<protein>
    <submittedName>
        <fullName evidence="11">Glutamine synthetase</fullName>
    </submittedName>
</protein>
<gene>
    <name evidence="11" type="ORF">EVB03_04620</name>
</gene>
<dbReference type="Proteomes" id="UP000315889">
    <property type="component" value="Unassembled WGS sequence"/>
</dbReference>
<dbReference type="SUPFAM" id="SSF55931">
    <property type="entry name" value="Glutamine synthetase/guanido kinase"/>
    <property type="match status" value="1"/>
</dbReference>
<dbReference type="GO" id="GO:0006542">
    <property type="term" value="P:glutamine biosynthetic process"/>
    <property type="evidence" value="ECO:0007669"/>
    <property type="project" value="InterPro"/>
</dbReference>
<evidence type="ECO:0000256" key="8">
    <source>
        <dbReference type="RuleBase" id="RU000384"/>
    </source>
</evidence>
<evidence type="ECO:0000256" key="5">
    <source>
        <dbReference type="ARBA" id="ARBA00022840"/>
    </source>
</evidence>
<dbReference type="GO" id="GO:0006598">
    <property type="term" value="P:polyamine catabolic process"/>
    <property type="evidence" value="ECO:0007669"/>
    <property type="project" value="TreeGrafter"/>
</dbReference>
<dbReference type="Gene3D" id="3.30.590.10">
    <property type="entry name" value="Glutamine synthetase/guanido kinase, catalytic domain"/>
    <property type="match status" value="1"/>
</dbReference>
<evidence type="ECO:0000313" key="11">
    <source>
        <dbReference type="EMBL" id="RZO20545.1"/>
    </source>
</evidence>
<keyword evidence="5" id="KW-0067">ATP-binding</keyword>
<dbReference type="PROSITE" id="PS00181">
    <property type="entry name" value="GLNA_ATP"/>
    <property type="match status" value="1"/>
</dbReference>
<comment type="similarity">
    <text evidence="2 7 8">Belongs to the glutamine synthetase family.</text>
</comment>
<name>A0A520MH49_9GAMM</name>
<dbReference type="PROSITE" id="PS51987">
    <property type="entry name" value="GS_CATALYTIC"/>
    <property type="match status" value="1"/>
</dbReference>
<dbReference type="GO" id="GO:0005524">
    <property type="term" value="F:ATP binding"/>
    <property type="evidence" value="ECO:0007669"/>
    <property type="project" value="UniProtKB-KW"/>
</dbReference>
<evidence type="ECO:0000256" key="2">
    <source>
        <dbReference type="ARBA" id="ARBA00009897"/>
    </source>
</evidence>
<evidence type="ECO:0000313" key="12">
    <source>
        <dbReference type="Proteomes" id="UP000315889"/>
    </source>
</evidence>
<evidence type="ECO:0000256" key="7">
    <source>
        <dbReference type="PROSITE-ProRule" id="PRU01331"/>
    </source>
</evidence>
<reference evidence="11 12" key="1">
    <citation type="submission" date="2019-02" db="EMBL/GenBank/DDBJ databases">
        <title>Prokaryotic population dynamics and viral predation in marine succession experiment using metagenomics: the confinement effect.</title>
        <authorList>
            <person name="Haro-Moreno J.M."/>
            <person name="Rodriguez-Valera F."/>
            <person name="Lopez-Perez M."/>
        </authorList>
    </citation>
    <scope>NUCLEOTIDE SEQUENCE [LARGE SCALE GENOMIC DNA]</scope>
    <source>
        <strain evidence="11">MED-G170</strain>
    </source>
</reference>
<keyword evidence="4" id="KW-0547">Nucleotide-binding</keyword>
<dbReference type="GO" id="GO:0004356">
    <property type="term" value="F:glutamine synthetase activity"/>
    <property type="evidence" value="ECO:0007669"/>
    <property type="project" value="InterPro"/>
</dbReference>
<keyword evidence="3" id="KW-0436">Ligase</keyword>
<dbReference type="SUPFAM" id="SSF54368">
    <property type="entry name" value="Glutamine synthetase, N-terminal domain"/>
    <property type="match status" value="1"/>
</dbReference>
<dbReference type="PANTHER" id="PTHR43785:SF3">
    <property type="entry name" value="GS CATALYTIC DOMAIN-CONTAINING PROTEIN"/>
    <property type="match status" value="1"/>
</dbReference>
<dbReference type="AlphaFoldDB" id="A0A520MH49"/>
<feature type="domain" description="GS catalytic" evidence="10">
    <location>
        <begin position="113"/>
        <end position="447"/>
    </location>
</feature>
<evidence type="ECO:0000256" key="1">
    <source>
        <dbReference type="ARBA" id="ARBA00001946"/>
    </source>
</evidence>
<dbReference type="FunFam" id="3.30.590.10:FF:000005">
    <property type="entry name" value="Probable glutamine synthetase"/>
    <property type="match status" value="1"/>
</dbReference>
<sequence length="447" mass="50588">MAQQQTIESWLKENKITEVECLVPDMTGNARGKFIPAKKFLKEDSRLPEGILAQTVTGEYSDDFWDLLDTIDGDMLLEPVLETKRLVPWANESTGQIIHDCFTKDGEPHPFSSRNVLKRVLALYEKEGLSPVVAPEMEFYLVEKNPNPGLALKPPIGRSGRPETARQSYSIDAANEFEPFVERMYGYCDAMSLDIDTLIHESGAAQLEVNFIHGDPLSLADQVFTFKRTVREAALKEGMYATFMAKPMAEEPGSATHIHQSILNKSTGANIFTNDKGEYSESFYHYIGGLQKYTPYVMSLYAPNVNSYRRFTREVSAPINLHWGYDNRTTGLRVPDAGAKNYRVENRFPGADVNPYLAIAATLLCGYLGMKNKIQPSEAYEGNAYEEDVDVPRTLEEALRGLQDDQDIIDIFGEKFIQLYTSIKLVEFEEFNRVISSWEREHLLLNV</sequence>
<organism evidence="11 12">
    <name type="scientific">SAR92 clade bacterium</name>
    <dbReference type="NCBI Taxonomy" id="2315479"/>
    <lineage>
        <taxon>Bacteria</taxon>
        <taxon>Pseudomonadati</taxon>
        <taxon>Pseudomonadota</taxon>
        <taxon>Gammaproteobacteria</taxon>
        <taxon>Cellvibrionales</taxon>
        <taxon>Porticoccaceae</taxon>
        <taxon>SAR92 clade</taxon>
    </lineage>
</organism>
<evidence type="ECO:0000259" key="10">
    <source>
        <dbReference type="PROSITE" id="PS51987"/>
    </source>
</evidence>
<comment type="caution">
    <text evidence="11">The sequence shown here is derived from an EMBL/GenBank/DDBJ whole genome shotgun (WGS) entry which is preliminary data.</text>
</comment>
<evidence type="ECO:0000256" key="3">
    <source>
        <dbReference type="ARBA" id="ARBA00022598"/>
    </source>
</evidence>
<keyword evidence="6" id="KW-0460">Magnesium</keyword>